<feature type="compositionally biased region" description="Low complexity" evidence="1">
    <location>
        <begin position="17"/>
        <end position="46"/>
    </location>
</feature>
<feature type="region of interest" description="Disordered" evidence="1">
    <location>
        <begin position="1"/>
        <end position="59"/>
    </location>
</feature>
<evidence type="ECO:0000313" key="2">
    <source>
        <dbReference type="EMBL" id="RSH82603.1"/>
    </source>
</evidence>
<feature type="compositionally biased region" description="Basic and acidic residues" evidence="1">
    <location>
        <begin position="47"/>
        <end position="57"/>
    </location>
</feature>
<dbReference type="EMBL" id="RSCE01000005">
    <property type="protein sequence ID" value="RSH82603.1"/>
    <property type="molecule type" value="Genomic_DNA"/>
</dbReference>
<comment type="caution">
    <text evidence="2">The sequence shown here is derived from an EMBL/GenBank/DDBJ whole genome shotgun (WGS) entry which is preliminary data.</text>
</comment>
<protein>
    <submittedName>
        <fullName evidence="2">Uncharacterized protein</fullName>
    </submittedName>
</protein>
<organism evidence="2 3">
    <name type="scientific">Apiotrichum porosum</name>
    <dbReference type="NCBI Taxonomy" id="105984"/>
    <lineage>
        <taxon>Eukaryota</taxon>
        <taxon>Fungi</taxon>
        <taxon>Dikarya</taxon>
        <taxon>Basidiomycota</taxon>
        <taxon>Agaricomycotina</taxon>
        <taxon>Tremellomycetes</taxon>
        <taxon>Trichosporonales</taxon>
        <taxon>Trichosporonaceae</taxon>
        <taxon>Apiotrichum</taxon>
    </lineage>
</organism>
<dbReference type="AlphaFoldDB" id="A0A427XUU9"/>
<reference evidence="2 3" key="1">
    <citation type="submission" date="2018-11" db="EMBL/GenBank/DDBJ databases">
        <title>Genome sequence of Apiotrichum porosum DSM 27194.</title>
        <authorList>
            <person name="Aliyu H."/>
            <person name="Gorte O."/>
            <person name="Ochsenreither K."/>
        </authorList>
    </citation>
    <scope>NUCLEOTIDE SEQUENCE [LARGE SCALE GENOMIC DNA]</scope>
    <source>
        <strain evidence="2 3">DSM 27194</strain>
    </source>
</reference>
<dbReference type="RefSeq" id="XP_028476835.1">
    <property type="nucleotide sequence ID" value="XM_028622942.1"/>
</dbReference>
<keyword evidence="3" id="KW-1185">Reference proteome</keyword>
<sequence>MGSALSCLSDPSKADNNKPAAAPAAAGAGGAAHAAANPTNANAPAREPAHVPRRLREPPAPLLRRQLVNAKLEASVAARQEVARVRKRPLVPPPPQPLLRLANANREASVAAQAPVPAHRRRLPRAPVFGWIVVIRGLPTELGPPVDGFGVRVVTSTRFCLESRQPDL</sequence>
<accession>A0A427XUU9</accession>
<gene>
    <name evidence="2" type="ORF">EHS24_007587</name>
</gene>
<proteinExistence type="predicted"/>
<evidence type="ECO:0000256" key="1">
    <source>
        <dbReference type="SAM" id="MobiDB-lite"/>
    </source>
</evidence>
<name>A0A427XUU9_9TREE</name>
<dbReference type="Proteomes" id="UP000279236">
    <property type="component" value="Unassembled WGS sequence"/>
</dbReference>
<evidence type="ECO:0000313" key="3">
    <source>
        <dbReference type="Proteomes" id="UP000279236"/>
    </source>
</evidence>
<dbReference type="GeneID" id="39592130"/>